<reference evidence="1" key="1">
    <citation type="submission" date="2021-05" db="EMBL/GenBank/DDBJ databases">
        <authorList>
            <person name="Pan Q."/>
            <person name="Jouanno E."/>
            <person name="Zahm M."/>
            <person name="Klopp C."/>
            <person name="Cabau C."/>
            <person name="Louis A."/>
            <person name="Berthelot C."/>
            <person name="Parey E."/>
            <person name="Roest Crollius H."/>
            <person name="Montfort J."/>
            <person name="Robinson-Rechavi M."/>
            <person name="Bouchez O."/>
            <person name="Lampietro C."/>
            <person name="Lopez Roques C."/>
            <person name="Donnadieu C."/>
            <person name="Postlethwait J."/>
            <person name="Bobe J."/>
            <person name="Dillon D."/>
            <person name="Chandos A."/>
            <person name="von Hippel F."/>
            <person name="Guiguen Y."/>
        </authorList>
    </citation>
    <scope>NUCLEOTIDE SEQUENCE</scope>
    <source>
        <strain evidence="1">YG-Jan2019</strain>
    </source>
</reference>
<keyword evidence="2" id="KW-1185">Reference proteome</keyword>
<name>A0ACC2F5W5_DALPE</name>
<evidence type="ECO:0000313" key="1">
    <source>
        <dbReference type="EMBL" id="KAJ7986756.1"/>
    </source>
</evidence>
<comment type="caution">
    <text evidence="1">The sequence shown here is derived from an EMBL/GenBank/DDBJ whole genome shotgun (WGS) entry which is preliminary data.</text>
</comment>
<gene>
    <name evidence="1" type="ORF">DPEC_G00331690</name>
</gene>
<dbReference type="EMBL" id="CM055760">
    <property type="protein sequence ID" value="KAJ7986756.1"/>
    <property type="molecule type" value="Genomic_DNA"/>
</dbReference>
<accession>A0ACC2F5W5</accession>
<protein>
    <submittedName>
        <fullName evidence="1">Uncharacterized protein</fullName>
    </submittedName>
</protein>
<dbReference type="Proteomes" id="UP001157502">
    <property type="component" value="Chromosome 33"/>
</dbReference>
<sequence>MERRGGGSNPYGNTRQEESRQTGIRDRLHKELTGLGTDGGVKLGGKILSLERIKRDGTLVNKLGYQLIKLIARAFKDRWDSVDSYQGLGQFRTDSAADNTAFGGLISPDEVREGLRTMKAGTASGPDGLSKKALLAWDPTGTKLAKMFSIWLMVGSVPKALKVCRTTLIPKSIDPAVCAHMSGWRTLTIGSVLMRLYSKLLNSRLTGVCSISPRQRGFISSPGCSENLMILNGLISETRRRGLGLAVVFIDFARAFDSVSHAHILEMLNHRGVDKHIIGVIQDCYEGVTTKVAVKGEEGPTIDMRIGVKKGDPMSPLLFNLALDP</sequence>
<organism evidence="1 2">
    <name type="scientific">Dallia pectoralis</name>
    <name type="common">Alaska blackfish</name>
    <dbReference type="NCBI Taxonomy" id="75939"/>
    <lineage>
        <taxon>Eukaryota</taxon>
        <taxon>Metazoa</taxon>
        <taxon>Chordata</taxon>
        <taxon>Craniata</taxon>
        <taxon>Vertebrata</taxon>
        <taxon>Euteleostomi</taxon>
        <taxon>Actinopterygii</taxon>
        <taxon>Neopterygii</taxon>
        <taxon>Teleostei</taxon>
        <taxon>Protacanthopterygii</taxon>
        <taxon>Esociformes</taxon>
        <taxon>Umbridae</taxon>
        <taxon>Dallia</taxon>
    </lineage>
</organism>
<proteinExistence type="predicted"/>
<evidence type="ECO:0000313" key="2">
    <source>
        <dbReference type="Proteomes" id="UP001157502"/>
    </source>
</evidence>